<dbReference type="RefSeq" id="WP_084287424.1">
    <property type="nucleotide sequence ID" value="NZ_FWYB01000001.1"/>
</dbReference>
<reference evidence="1 2" key="1">
    <citation type="submission" date="2017-04" db="EMBL/GenBank/DDBJ databases">
        <authorList>
            <person name="Afonso C.L."/>
            <person name="Miller P.J."/>
            <person name="Scott M.A."/>
            <person name="Spackman E."/>
            <person name="Goraichik I."/>
            <person name="Dimitrov K.M."/>
            <person name="Suarez D.L."/>
            <person name="Swayne D.E."/>
        </authorList>
    </citation>
    <scope>NUCLEOTIDE SEQUENCE [LARGE SCALE GENOMIC DNA]</scope>
    <source>
        <strain evidence="1 2">DSM 19625</strain>
    </source>
</reference>
<dbReference type="EMBL" id="FWYB01000001">
    <property type="protein sequence ID" value="SMC57727.1"/>
    <property type="molecule type" value="Genomic_DNA"/>
</dbReference>
<dbReference type="SUPFAM" id="SSF48452">
    <property type="entry name" value="TPR-like"/>
    <property type="match status" value="1"/>
</dbReference>
<dbReference type="Gene3D" id="1.25.40.390">
    <property type="match status" value="1"/>
</dbReference>
<organism evidence="1 2">
    <name type="scientific">Pedobacter nyackensis</name>
    <dbReference type="NCBI Taxonomy" id="475255"/>
    <lineage>
        <taxon>Bacteria</taxon>
        <taxon>Pseudomonadati</taxon>
        <taxon>Bacteroidota</taxon>
        <taxon>Sphingobacteriia</taxon>
        <taxon>Sphingobacteriales</taxon>
        <taxon>Sphingobacteriaceae</taxon>
        <taxon>Pedobacter</taxon>
    </lineage>
</organism>
<proteinExistence type="predicted"/>
<dbReference type="InterPro" id="IPR011990">
    <property type="entry name" value="TPR-like_helical_dom_sf"/>
</dbReference>
<dbReference type="AlphaFoldDB" id="A0A1W2AAL9"/>
<evidence type="ECO:0000313" key="2">
    <source>
        <dbReference type="Proteomes" id="UP000192678"/>
    </source>
</evidence>
<dbReference type="STRING" id="475255.SAMN04488101_101382"/>
<evidence type="ECO:0000313" key="1">
    <source>
        <dbReference type="EMBL" id="SMC57727.1"/>
    </source>
</evidence>
<dbReference type="Pfam" id="PF12771">
    <property type="entry name" value="SusD-like_2"/>
    <property type="match status" value="1"/>
</dbReference>
<dbReference type="InterPro" id="IPR041662">
    <property type="entry name" value="SusD-like_2"/>
</dbReference>
<dbReference type="OrthoDB" id="9766256at2"/>
<dbReference type="Proteomes" id="UP000192678">
    <property type="component" value="Unassembled WGS sequence"/>
</dbReference>
<gene>
    <name evidence="1" type="ORF">SAMN04488101_101382</name>
</gene>
<protein>
    <submittedName>
        <fullName evidence="1">Starch-binding associating with outer membrane</fullName>
    </submittedName>
</protein>
<name>A0A1W2AAL9_9SPHI</name>
<dbReference type="PROSITE" id="PS51257">
    <property type="entry name" value="PROKAR_LIPOPROTEIN"/>
    <property type="match status" value="1"/>
</dbReference>
<sequence>MKTKNIIKISLYSLSIAVGLSACTKDFEKLNTPPTSITAIDPALVFSRVLKDGVFAEGGELPNNKFGSWVQHWAGGAVVPVSRYIESSEDVIWEQHYGLIRDLRQIRVELTGKENDPSGRTKLAIAQIYEISIWQRLTDLFGDVPYAQVSKNATSINVTPAFDTQESIYTSLIADLDAAMNNLNDADESYGTADFFYKGATAINSWRKYANSLKLRLGLRLRYANPTLARTTVEAAMAKPALLFSSNADNAAVPTFNNVQPVNTNPMLRQFLTGSSDLRYLASALVSKLKAYNDPRLPLLAQATVSSVTAGQPDYVGLGVALNDAQLGQVIRNNYSTASLSTWFSQSFAPIPVYSLTYSEVCFFKAEAALLGWGAQTTAAEGFFKAGVAAALQLPPYNINTVPPAYDSAVLSFAGLTDDQKLDRIMTQKWIHLFGRNYEAFAEWRRNGLPALTPGSNLGSTSGKIPRRAIYSTRESQLNTSNYNTAVGRLSNGDSFLSKVWWDKR</sequence>
<keyword evidence="2" id="KW-1185">Reference proteome</keyword>
<accession>A0A1W2AAL9</accession>